<feature type="non-terminal residue" evidence="2">
    <location>
        <position position="381"/>
    </location>
</feature>
<feature type="region of interest" description="Disordered" evidence="1">
    <location>
        <begin position="1"/>
        <end position="339"/>
    </location>
</feature>
<evidence type="ECO:0000256" key="1">
    <source>
        <dbReference type="SAM" id="MobiDB-lite"/>
    </source>
</evidence>
<accession>A0A1R1PC46</accession>
<feature type="compositionally biased region" description="Low complexity" evidence="1">
    <location>
        <begin position="98"/>
        <end position="111"/>
    </location>
</feature>
<dbReference type="EMBL" id="LSSK01001899">
    <property type="protein sequence ID" value="OMH78547.1"/>
    <property type="molecule type" value="Genomic_DNA"/>
</dbReference>
<evidence type="ECO:0000313" key="3">
    <source>
        <dbReference type="Proteomes" id="UP000188320"/>
    </source>
</evidence>
<dbReference type="AlphaFoldDB" id="A0A1R1PC46"/>
<name>A0A1R1PC46_ZANCU</name>
<feature type="compositionally biased region" description="Low complexity" evidence="1">
    <location>
        <begin position="166"/>
        <end position="176"/>
    </location>
</feature>
<feature type="compositionally biased region" description="Polar residues" evidence="1">
    <location>
        <begin position="359"/>
        <end position="374"/>
    </location>
</feature>
<comment type="caution">
    <text evidence="2">The sequence shown here is derived from an EMBL/GenBank/DDBJ whole genome shotgun (WGS) entry which is preliminary data.</text>
</comment>
<feature type="compositionally biased region" description="Low complexity" evidence="1">
    <location>
        <begin position="16"/>
        <end position="43"/>
    </location>
</feature>
<feature type="compositionally biased region" description="Low complexity" evidence="1">
    <location>
        <begin position="312"/>
        <end position="325"/>
    </location>
</feature>
<gene>
    <name evidence="2" type="ORF">AX774_g8059</name>
</gene>
<feature type="compositionally biased region" description="Polar residues" evidence="1">
    <location>
        <begin position="121"/>
        <end position="132"/>
    </location>
</feature>
<feature type="compositionally biased region" description="Polar residues" evidence="1">
    <location>
        <begin position="66"/>
        <end position="84"/>
    </location>
</feature>
<keyword evidence="3" id="KW-1185">Reference proteome</keyword>
<organism evidence="2 3">
    <name type="scientific">Zancudomyces culisetae</name>
    <name type="common">Gut fungus</name>
    <name type="synonym">Smittium culisetae</name>
    <dbReference type="NCBI Taxonomy" id="1213189"/>
    <lineage>
        <taxon>Eukaryota</taxon>
        <taxon>Fungi</taxon>
        <taxon>Fungi incertae sedis</taxon>
        <taxon>Zoopagomycota</taxon>
        <taxon>Kickxellomycotina</taxon>
        <taxon>Harpellomycetes</taxon>
        <taxon>Harpellales</taxon>
        <taxon>Legeriomycetaceae</taxon>
        <taxon>Zancudomyces</taxon>
    </lineage>
</organism>
<protein>
    <submittedName>
        <fullName evidence="2">Uncharacterized protein</fullName>
    </submittedName>
</protein>
<feature type="compositionally biased region" description="Polar residues" evidence="1">
    <location>
        <begin position="326"/>
        <end position="339"/>
    </location>
</feature>
<proteinExistence type="predicted"/>
<reference evidence="3" key="1">
    <citation type="submission" date="2017-01" db="EMBL/GenBank/DDBJ databases">
        <authorList>
            <person name="Wang Y."/>
            <person name="White M."/>
            <person name="Kvist S."/>
            <person name="Moncalvo J.-M."/>
        </authorList>
    </citation>
    <scope>NUCLEOTIDE SEQUENCE [LARGE SCALE GENOMIC DNA]</scope>
    <source>
        <strain evidence="3">COL-18-3</strain>
    </source>
</reference>
<dbReference type="Proteomes" id="UP000188320">
    <property type="component" value="Unassembled WGS sequence"/>
</dbReference>
<feature type="compositionally biased region" description="Polar residues" evidence="1">
    <location>
        <begin position="1"/>
        <end position="15"/>
    </location>
</feature>
<evidence type="ECO:0000313" key="2">
    <source>
        <dbReference type="EMBL" id="OMH78547.1"/>
    </source>
</evidence>
<feature type="compositionally biased region" description="Polar residues" evidence="1">
    <location>
        <begin position="213"/>
        <end position="228"/>
    </location>
</feature>
<feature type="region of interest" description="Disordered" evidence="1">
    <location>
        <begin position="359"/>
        <end position="381"/>
    </location>
</feature>
<feature type="non-terminal residue" evidence="2">
    <location>
        <position position="1"/>
    </location>
</feature>
<sequence>KPHSSRFANSNITLLSSSSSSPEPETQTDSQSQSQDQNQLSLLETITKELANPSSMVHSPLHSRLAQLSPQLSPRSPRMLQSPTVIIASPRASPSPSPSKSKSKSNSTNTNVNMYKKGTESDIQSTTDNQYLSSSTTTTTKTKKTATRTTTNKRAAKSKKQTNPASILESSDASSSTNAKKPASRTTKPRSTRGRPLSYLEASSPAPARIFGSSRSTRSTQPSKLAQPSNPPFSETDVDVAAEVGTGRTNGLDDSANQSGIVSRLGRRKRSINMPLANSKRQHTMTAETDILDSDISDLSDNSPRRLRPVINPNVNPSTNLNTNNDSQDNSATSDGITGSYKSKRIQLNRVKKALSLVINRNNSVPSDYNSAGQNRRDEYE</sequence>